<evidence type="ECO:0000256" key="1">
    <source>
        <dbReference type="ARBA" id="ARBA00006479"/>
    </source>
</evidence>
<name>A0A1G7BEW8_9ACTN</name>
<gene>
    <name evidence="4" type="ORF">SAMN05216270_116121</name>
</gene>
<keyword evidence="4" id="KW-0808">Transferase</keyword>
<dbReference type="PANTHER" id="PTHR18964:SF173">
    <property type="entry name" value="GLUCOKINASE"/>
    <property type="match status" value="1"/>
</dbReference>
<dbReference type="GO" id="GO:0003700">
    <property type="term" value="F:DNA-binding transcription factor activity"/>
    <property type="evidence" value="ECO:0007669"/>
    <property type="project" value="InterPro"/>
</dbReference>
<dbReference type="Proteomes" id="UP000198949">
    <property type="component" value="Unassembled WGS sequence"/>
</dbReference>
<evidence type="ECO:0000313" key="5">
    <source>
        <dbReference type="Proteomes" id="UP000198949"/>
    </source>
</evidence>
<proteinExistence type="inferred from homology"/>
<dbReference type="InterPro" id="IPR043129">
    <property type="entry name" value="ATPase_NBD"/>
</dbReference>
<sequence length="424" mass="44674">MNRPTVPPAGSGPRPYATRDPDRLRPGANQSDLGSFNEATIIETIRQAGVISRTEIAEQTGLTQQSVSRILRVLLERGLLAEGAQERAERLGKPRTPVRLRAEAAHAVGVLVDPELVTVVLTDLDGRALEKRRVPLDDETAPGTLVEIIAGCVEDVVSASGIARETFLGVGVAAPGPITMDGELLDLPLSQAWRNVPLRALLAERLDCPVVLEKDVAAAAVGERWVGRTERASDFVYLYFGTGVGSGLVLNGETFRGASANAGEFGQLCAVRIGRVDGTGRPQLVRECNPTAALPEIARELGYKGAAATFREFCAEVGAGDPAAAGAARRIAEVIALGAVALIDLLDLPLLVIGGPAFEPELEEIVVGTIDEAVNTMPTAHLARRVAVERSLVKVEAGAIGAASTIFHASFAPSVRRTRQYGLG</sequence>
<dbReference type="InterPro" id="IPR000835">
    <property type="entry name" value="HTH_MarR-typ"/>
</dbReference>
<keyword evidence="4" id="KW-0418">Kinase</keyword>
<dbReference type="SUPFAM" id="SSF53067">
    <property type="entry name" value="Actin-like ATPase domain"/>
    <property type="match status" value="1"/>
</dbReference>
<dbReference type="Gene3D" id="1.10.10.10">
    <property type="entry name" value="Winged helix-like DNA-binding domain superfamily/Winged helix DNA-binding domain"/>
    <property type="match status" value="1"/>
</dbReference>
<dbReference type="InterPro" id="IPR036388">
    <property type="entry name" value="WH-like_DNA-bd_sf"/>
</dbReference>
<evidence type="ECO:0000313" key="4">
    <source>
        <dbReference type="EMBL" id="SDE25589.1"/>
    </source>
</evidence>
<comment type="similarity">
    <text evidence="1">Belongs to the ROK (NagC/XylR) family.</text>
</comment>
<dbReference type="RefSeq" id="WP_177155056.1">
    <property type="nucleotide sequence ID" value="NZ_FNAD01000016.1"/>
</dbReference>
<keyword evidence="5" id="KW-1185">Reference proteome</keyword>
<dbReference type="AlphaFoldDB" id="A0A1G7BEW8"/>
<dbReference type="InterPro" id="IPR036390">
    <property type="entry name" value="WH_DNA-bd_sf"/>
</dbReference>
<dbReference type="Pfam" id="PF12802">
    <property type="entry name" value="MarR_2"/>
    <property type="match status" value="1"/>
</dbReference>
<accession>A0A1G7BEW8</accession>
<feature type="domain" description="HTH marR-type" evidence="3">
    <location>
        <begin position="43"/>
        <end position="90"/>
    </location>
</feature>
<dbReference type="Gene3D" id="3.30.420.40">
    <property type="match status" value="2"/>
</dbReference>
<dbReference type="EMBL" id="FNAD01000016">
    <property type="protein sequence ID" value="SDE25589.1"/>
    <property type="molecule type" value="Genomic_DNA"/>
</dbReference>
<protein>
    <submittedName>
        <fullName evidence="4">Sugar kinase of the NBD/HSP70 family, may contain an N-terminal HTH domain</fullName>
    </submittedName>
</protein>
<evidence type="ECO:0000256" key="2">
    <source>
        <dbReference type="SAM" id="MobiDB-lite"/>
    </source>
</evidence>
<organism evidence="4 5">
    <name type="scientific">Glycomyces harbinensis</name>
    <dbReference type="NCBI Taxonomy" id="58114"/>
    <lineage>
        <taxon>Bacteria</taxon>
        <taxon>Bacillati</taxon>
        <taxon>Actinomycetota</taxon>
        <taxon>Actinomycetes</taxon>
        <taxon>Glycomycetales</taxon>
        <taxon>Glycomycetaceae</taxon>
        <taxon>Glycomyces</taxon>
    </lineage>
</organism>
<dbReference type="GO" id="GO:0016301">
    <property type="term" value="F:kinase activity"/>
    <property type="evidence" value="ECO:0007669"/>
    <property type="project" value="UniProtKB-KW"/>
</dbReference>
<dbReference type="InterPro" id="IPR000600">
    <property type="entry name" value="ROK"/>
</dbReference>
<reference evidence="5" key="1">
    <citation type="submission" date="2016-10" db="EMBL/GenBank/DDBJ databases">
        <authorList>
            <person name="Varghese N."/>
            <person name="Submissions S."/>
        </authorList>
    </citation>
    <scope>NUCLEOTIDE SEQUENCE [LARGE SCALE GENOMIC DNA]</scope>
    <source>
        <strain evidence="5">CGMCC 4.3516</strain>
    </source>
</reference>
<dbReference type="Pfam" id="PF00480">
    <property type="entry name" value="ROK"/>
    <property type="match status" value="1"/>
</dbReference>
<evidence type="ECO:0000259" key="3">
    <source>
        <dbReference type="Pfam" id="PF12802"/>
    </source>
</evidence>
<dbReference type="CDD" id="cd23763">
    <property type="entry name" value="ASKHA_ATPase_ROK"/>
    <property type="match status" value="1"/>
</dbReference>
<dbReference type="PANTHER" id="PTHR18964">
    <property type="entry name" value="ROK (REPRESSOR, ORF, KINASE) FAMILY"/>
    <property type="match status" value="1"/>
</dbReference>
<dbReference type="SUPFAM" id="SSF46785">
    <property type="entry name" value="Winged helix' DNA-binding domain"/>
    <property type="match status" value="1"/>
</dbReference>
<feature type="region of interest" description="Disordered" evidence="2">
    <location>
        <begin position="1"/>
        <end position="35"/>
    </location>
</feature>
<dbReference type="STRING" id="58114.SAMN05216270_116121"/>